<dbReference type="GO" id="GO:0005886">
    <property type="term" value="C:plasma membrane"/>
    <property type="evidence" value="ECO:0007669"/>
    <property type="project" value="TreeGrafter"/>
</dbReference>
<dbReference type="SUPFAM" id="SSF54631">
    <property type="entry name" value="CBS-domain pair"/>
    <property type="match status" value="1"/>
</dbReference>
<protein>
    <submittedName>
        <fullName evidence="10">CBS domain containing-hemolysin-like protein</fullName>
    </submittedName>
</protein>
<keyword evidence="6 8" id="KW-0472">Membrane</keyword>
<dbReference type="InterPro" id="IPR005170">
    <property type="entry name" value="Transptr-assoc_dom"/>
</dbReference>
<keyword evidence="11" id="KW-1185">Reference proteome</keyword>
<dbReference type="InterPro" id="IPR046342">
    <property type="entry name" value="CBS_dom_sf"/>
</dbReference>
<dbReference type="InterPro" id="IPR000644">
    <property type="entry name" value="CBS_dom"/>
</dbReference>
<dbReference type="PROSITE" id="PS51371">
    <property type="entry name" value="CBS"/>
    <property type="match status" value="1"/>
</dbReference>
<dbReference type="GO" id="GO:0050660">
    <property type="term" value="F:flavin adenine dinucleotide binding"/>
    <property type="evidence" value="ECO:0007669"/>
    <property type="project" value="InterPro"/>
</dbReference>
<reference evidence="10" key="1">
    <citation type="submission" date="2023-07" db="EMBL/GenBank/DDBJ databases">
        <title>Genomic Encyclopedia of Type Strains, Phase IV (KMG-IV): sequencing the most valuable type-strain genomes for metagenomic binning, comparative biology and taxonomic classification.</title>
        <authorList>
            <person name="Goeker M."/>
        </authorList>
    </citation>
    <scope>NUCLEOTIDE SEQUENCE</scope>
    <source>
        <strain evidence="10">DSM 26174</strain>
    </source>
</reference>
<organism evidence="10 11">
    <name type="scientific">Aureibacter tunicatorum</name>
    <dbReference type="NCBI Taxonomy" id="866807"/>
    <lineage>
        <taxon>Bacteria</taxon>
        <taxon>Pseudomonadati</taxon>
        <taxon>Bacteroidota</taxon>
        <taxon>Cytophagia</taxon>
        <taxon>Cytophagales</taxon>
        <taxon>Persicobacteraceae</taxon>
        <taxon>Aureibacter</taxon>
    </lineage>
</organism>
<evidence type="ECO:0000256" key="6">
    <source>
        <dbReference type="ARBA" id="ARBA00023136"/>
    </source>
</evidence>
<comment type="subcellular location">
    <subcellularLocation>
        <location evidence="1">Membrane</location>
        <topology evidence="1">Multi-pass membrane protein</topology>
    </subcellularLocation>
</comment>
<dbReference type="AlphaFoldDB" id="A0AAE3XIG0"/>
<feature type="transmembrane region" description="Helical" evidence="8">
    <location>
        <begin position="61"/>
        <end position="79"/>
    </location>
</feature>
<dbReference type="PANTHER" id="PTHR22777">
    <property type="entry name" value="HEMOLYSIN-RELATED"/>
    <property type="match status" value="1"/>
</dbReference>
<feature type="transmembrane region" description="Helical" evidence="8">
    <location>
        <begin position="100"/>
        <end position="121"/>
    </location>
</feature>
<evidence type="ECO:0000256" key="3">
    <source>
        <dbReference type="ARBA" id="ARBA00022737"/>
    </source>
</evidence>
<dbReference type="EMBL" id="JAVDQD010000001">
    <property type="protein sequence ID" value="MDR6237392.1"/>
    <property type="molecule type" value="Genomic_DNA"/>
</dbReference>
<evidence type="ECO:0000313" key="11">
    <source>
        <dbReference type="Proteomes" id="UP001185092"/>
    </source>
</evidence>
<dbReference type="Proteomes" id="UP001185092">
    <property type="component" value="Unassembled WGS sequence"/>
</dbReference>
<name>A0AAE3XIG0_9BACT</name>
<keyword evidence="2 8" id="KW-0812">Transmembrane</keyword>
<gene>
    <name evidence="10" type="ORF">HNQ88_000368</name>
</gene>
<accession>A0AAE3XIG0</accession>
<dbReference type="InterPro" id="IPR036318">
    <property type="entry name" value="FAD-bd_PCMH-like_sf"/>
</dbReference>
<feature type="transmembrane region" description="Helical" evidence="8">
    <location>
        <begin position="7"/>
        <end position="29"/>
    </location>
</feature>
<dbReference type="RefSeq" id="WP_309936857.1">
    <property type="nucleotide sequence ID" value="NZ_AP025305.1"/>
</dbReference>
<dbReference type="InterPro" id="IPR016169">
    <property type="entry name" value="FAD-bd_PCMH_sub2"/>
</dbReference>
<proteinExistence type="predicted"/>
<dbReference type="Gene3D" id="3.30.465.10">
    <property type="match status" value="1"/>
</dbReference>
<dbReference type="Pfam" id="PF00571">
    <property type="entry name" value="CBS"/>
    <property type="match status" value="1"/>
</dbReference>
<sequence length="428" mass="48626">MSELQTPLTIVAISLILSAFFSGMEIAFFSSDKLAIELEKKKGKLAAKIISNLYFPNSSRYIGTTLIGNTVALVIYGIYMAQIMEILNAHWEIIDPKNDMLILLAQTIVSTIVVLFTAEFTPKSIFLLNPNGFLMAFSIPMLLFYYLLFIPAYVIMSLSKLMITMMGRDYNDEVPAFGMTDLNNYIKTRMEYEAPELSEVDTKIFTNALEFKNLKVRDCMIPRTDIEAVDLHDSIEELRSVFTNSGHSKIVVYKDSIDEVVGYCHSNSLFKKPNKIKEILQTIMIVTETMPAKDLMINFLNKRKSIALVVDEYGGTSGIVCTEDIMEEIFGEIQDEHDDESLVEQKIDESTYILSARHEIDDINEKYGWDIPTGEYDTIGGFILTATGNIPELHEEIIIEPYKITVLKMEDNRIDTVKLELLEDKNHS</sequence>
<evidence type="ECO:0000256" key="4">
    <source>
        <dbReference type="ARBA" id="ARBA00022989"/>
    </source>
</evidence>
<comment type="caution">
    <text evidence="10">The sequence shown here is derived from an EMBL/GenBank/DDBJ whole genome shotgun (WGS) entry which is preliminary data.</text>
</comment>
<dbReference type="Pfam" id="PF03471">
    <property type="entry name" value="CorC_HlyC"/>
    <property type="match status" value="1"/>
</dbReference>
<keyword evidence="5 7" id="KW-0129">CBS domain</keyword>
<keyword evidence="3" id="KW-0677">Repeat</keyword>
<feature type="domain" description="CBS" evidence="9">
    <location>
        <begin position="279"/>
        <end position="336"/>
    </location>
</feature>
<dbReference type="InterPro" id="IPR002550">
    <property type="entry name" value="CNNM"/>
</dbReference>
<evidence type="ECO:0000256" key="2">
    <source>
        <dbReference type="ARBA" id="ARBA00022692"/>
    </source>
</evidence>
<evidence type="ECO:0000256" key="8">
    <source>
        <dbReference type="SAM" id="Phobius"/>
    </source>
</evidence>
<dbReference type="SMART" id="SM01091">
    <property type="entry name" value="CorC_HlyC"/>
    <property type="match status" value="1"/>
</dbReference>
<dbReference type="PANTHER" id="PTHR22777:SF17">
    <property type="entry name" value="UPF0053 PROTEIN SLL0260"/>
    <property type="match status" value="1"/>
</dbReference>
<feature type="transmembrane region" description="Helical" evidence="8">
    <location>
        <begin position="133"/>
        <end position="156"/>
    </location>
</feature>
<evidence type="ECO:0000256" key="5">
    <source>
        <dbReference type="ARBA" id="ARBA00023122"/>
    </source>
</evidence>
<dbReference type="CDD" id="cd04590">
    <property type="entry name" value="CBS_pair_CorC_HlyC_assoc"/>
    <property type="match status" value="1"/>
</dbReference>
<evidence type="ECO:0000313" key="10">
    <source>
        <dbReference type="EMBL" id="MDR6237392.1"/>
    </source>
</evidence>
<evidence type="ECO:0000259" key="9">
    <source>
        <dbReference type="PROSITE" id="PS51371"/>
    </source>
</evidence>
<evidence type="ECO:0000256" key="1">
    <source>
        <dbReference type="ARBA" id="ARBA00004141"/>
    </source>
</evidence>
<dbReference type="SUPFAM" id="SSF56176">
    <property type="entry name" value="FAD-binding/transporter-associated domain-like"/>
    <property type="match status" value="1"/>
</dbReference>
<keyword evidence="4 8" id="KW-1133">Transmembrane helix</keyword>
<dbReference type="Pfam" id="PF01595">
    <property type="entry name" value="CNNM"/>
    <property type="match status" value="1"/>
</dbReference>
<dbReference type="Gene3D" id="3.10.580.10">
    <property type="entry name" value="CBS-domain"/>
    <property type="match status" value="1"/>
</dbReference>
<evidence type="ECO:0000256" key="7">
    <source>
        <dbReference type="PROSITE-ProRule" id="PRU00703"/>
    </source>
</evidence>
<dbReference type="InterPro" id="IPR044751">
    <property type="entry name" value="Ion_transp-like_CBS"/>
</dbReference>